<dbReference type="AlphaFoldDB" id="A0A9D9GZB2"/>
<accession>A0A9D9GZB2</accession>
<proteinExistence type="predicted"/>
<dbReference type="SUPFAM" id="SSF46894">
    <property type="entry name" value="C-terminal effector domain of the bipartite response regulators"/>
    <property type="match status" value="1"/>
</dbReference>
<sequence>MYLTEEEFKILQGLKLGLSFTEISKELNKPLRTCDPRIDSLYQKYRVIDRLELSKKADLKKVTVANIEEIPYWEYEGTQLVQSIPICKKAVENIISLLLQVEDDKKEFKIIYSANKLNKFWLLDNGVEKIYLYRQKPILAKKYF</sequence>
<dbReference type="GO" id="GO:0006355">
    <property type="term" value="P:regulation of DNA-templated transcription"/>
    <property type="evidence" value="ECO:0007669"/>
    <property type="project" value="InterPro"/>
</dbReference>
<reference evidence="1" key="1">
    <citation type="submission" date="2020-10" db="EMBL/GenBank/DDBJ databases">
        <authorList>
            <person name="Gilroy R."/>
        </authorList>
    </citation>
    <scope>NUCLEOTIDE SEQUENCE</scope>
    <source>
        <strain evidence="1">10192</strain>
    </source>
</reference>
<gene>
    <name evidence="1" type="ORF">IAC76_00215</name>
</gene>
<reference evidence="1" key="2">
    <citation type="journal article" date="2021" name="PeerJ">
        <title>Extensive microbial diversity within the chicken gut microbiome revealed by metagenomics and culture.</title>
        <authorList>
            <person name="Gilroy R."/>
            <person name="Ravi A."/>
            <person name="Getino M."/>
            <person name="Pursley I."/>
            <person name="Horton D.L."/>
            <person name="Alikhan N.F."/>
            <person name="Baker D."/>
            <person name="Gharbi K."/>
            <person name="Hall N."/>
            <person name="Watson M."/>
            <person name="Adriaenssens E.M."/>
            <person name="Foster-Nyarko E."/>
            <person name="Jarju S."/>
            <person name="Secka A."/>
            <person name="Antonio M."/>
            <person name="Oren A."/>
            <person name="Chaudhuri R.R."/>
            <person name="La Ragione R."/>
            <person name="Hildebrand F."/>
            <person name="Pallen M.J."/>
        </authorList>
    </citation>
    <scope>NUCLEOTIDE SEQUENCE</scope>
    <source>
        <strain evidence="1">10192</strain>
    </source>
</reference>
<protein>
    <submittedName>
        <fullName evidence="1">Uncharacterized protein</fullName>
    </submittedName>
</protein>
<evidence type="ECO:0000313" key="1">
    <source>
        <dbReference type="EMBL" id="MBO8429787.1"/>
    </source>
</evidence>
<dbReference type="EMBL" id="JADIND010000004">
    <property type="protein sequence ID" value="MBO8429787.1"/>
    <property type="molecule type" value="Genomic_DNA"/>
</dbReference>
<dbReference type="InterPro" id="IPR016032">
    <property type="entry name" value="Sig_transdc_resp-reg_C-effctor"/>
</dbReference>
<dbReference type="InterPro" id="IPR036388">
    <property type="entry name" value="WH-like_DNA-bd_sf"/>
</dbReference>
<dbReference type="Gene3D" id="1.10.10.10">
    <property type="entry name" value="Winged helix-like DNA-binding domain superfamily/Winged helix DNA-binding domain"/>
    <property type="match status" value="1"/>
</dbReference>
<organism evidence="1 2">
    <name type="scientific">Candidatus Scatousia excrementipullorum</name>
    <dbReference type="NCBI Taxonomy" id="2840936"/>
    <lineage>
        <taxon>Bacteria</taxon>
        <taxon>Candidatus Scatousia</taxon>
    </lineage>
</organism>
<dbReference type="Proteomes" id="UP000823632">
    <property type="component" value="Unassembled WGS sequence"/>
</dbReference>
<dbReference type="GO" id="GO:0003677">
    <property type="term" value="F:DNA binding"/>
    <property type="evidence" value="ECO:0007669"/>
    <property type="project" value="InterPro"/>
</dbReference>
<comment type="caution">
    <text evidence="1">The sequence shown here is derived from an EMBL/GenBank/DDBJ whole genome shotgun (WGS) entry which is preliminary data.</text>
</comment>
<evidence type="ECO:0000313" key="2">
    <source>
        <dbReference type="Proteomes" id="UP000823632"/>
    </source>
</evidence>
<name>A0A9D9GZB2_9BACT</name>